<dbReference type="PANTHER" id="PTHR30273">
    <property type="entry name" value="PERIPLASMIC SIGNAL SENSOR AND SIGMA FACTOR ACTIVATOR FECR-RELATED"/>
    <property type="match status" value="1"/>
</dbReference>
<sequence>MKREIIIKFLRHTAILEEQRQVLVWLAQPGAKKALDEILKTEWDSTFPKEEDETDYQKLLQQIHFRTSVEKKRSQLYSIAPWSKIFRLVACFVLLVASMFLIKKGIDYKEETPTLAERTILRKTGLGEKLTLKLPDGTGIVLNANSSIKFSSGFGKTNRFIELTGEGYFEIAKDSLRPFQVQTGGMRTTALGTEFNAYARDGVYAVALTEGKVAIEETNKKVELKPGQRLILDKHDPLSNFKIEAFEFNEIVGWKEGILNFDRVALRSIFNDLEKWYDVKITIEEGFKVDRRVIGTFRNKNLSDVLTGLGFSMEFEFSINKNQVMIKKIANEIETKSRAKRTSPNEKNYPADLKI</sequence>
<dbReference type="InterPro" id="IPR032508">
    <property type="entry name" value="FecR_C"/>
</dbReference>
<dbReference type="Gene3D" id="2.60.120.1440">
    <property type="match status" value="1"/>
</dbReference>
<dbReference type="Pfam" id="PF16344">
    <property type="entry name" value="FecR_C"/>
    <property type="match status" value="1"/>
</dbReference>
<comment type="caution">
    <text evidence="5">The sequence shown here is derived from an EMBL/GenBank/DDBJ whole genome shotgun (WGS) entry which is preliminary data.</text>
</comment>
<dbReference type="InterPro" id="IPR006860">
    <property type="entry name" value="FecR"/>
</dbReference>
<proteinExistence type="predicted"/>
<dbReference type="AlphaFoldDB" id="S7VMD5"/>
<feature type="domain" description="FecR protein" evidence="3">
    <location>
        <begin position="123"/>
        <end position="213"/>
    </location>
</feature>
<organism evidence="5 6">
    <name type="scientific">Cyclobacterium qasimii M12-11B</name>
    <dbReference type="NCBI Taxonomy" id="641524"/>
    <lineage>
        <taxon>Bacteria</taxon>
        <taxon>Pseudomonadati</taxon>
        <taxon>Bacteroidota</taxon>
        <taxon>Cytophagia</taxon>
        <taxon>Cytophagales</taxon>
        <taxon>Cyclobacteriaceae</taxon>
        <taxon>Cyclobacterium</taxon>
    </lineage>
</organism>
<evidence type="ECO:0000259" key="4">
    <source>
        <dbReference type="Pfam" id="PF16344"/>
    </source>
</evidence>
<protein>
    <submittedName>
        <fullName evidence="5">Putative anti-sigma factor</fullName>
    </submittedName>
</protein>
<keyword evidence="2" id="KW-0812">Transmembrane</keyword>
<dbReference type="RefSeq" id="WP_020890239.1">
    <property type="nucleotide sequence ID" value="NZ_ATNM01000018.1"/>
</dbReference>
<evidence type="ECO:0000256" key="1">
    <source>
        <dbReference type="SAM" id="MobiDB-lite"/>
    </source>
</evidence>
<evidence type="ECO:0000259" key="3">
    <source>
        <dbReference type="Pfam" id="PF04773"/>
    </source>
</evidence>
<evidence type="ECO:0000313" key="6">
    <source>
        <dbReference type="Proteomes" id="UP000014974"/>
    </source>
</evidence>
<dbReference type="eggNOG" id="COG3712">
    <property type="taxonomic scope" value="Bacteria"/>
</dbReference>
<dbReference type="STRING" id="641524.ADICYQ_0448"/>
<keyword evidence="2" id="KW-0472">Membrane</keyword>
<keyword evidence="2" id="KW-1133">Transmembrane helix</keyword>
<feature type="domain" description="Protein FecR C-terminal" evidence="4">
    <location>
        <begin position="259"/>
        <end position="326"/>
    </location>
</feature>
<dbReference type="Proteomes" id="UP000014974">
    <property type="component" value="Unassembled WGS sequence"/>
</dbReference>
<dbReference type="EMBL" id="ATNM01000018">
    <property type="protein sequence ID" value="EPR71370.1"/>
    <property type="molecule type" value="Genomic_DNA"/>
</dbReference>
<accession>S7VMD5</accession>
<feature type="transmembrane region" description="Helical" evidence="2">
    <location>
        <begin position="85"/>
        <end position="102"/>
    </location>
</feature>
<dbReference type="Gene3D" id="3.55.50.30">
    <property type="match status" value="1"/>
</dbReference>
<feature type="region of interest" description="Disordered" evidence="1">
    <location>
        <begin position="336"/>
        <end position="355"/>
    </location>
</feature>
<dbReference type="InterPro" id="IPR012373">
    <property type="entry name" value="Ferrdict_sens_TM"/>
</dbReference>
<gene>
    <name evidence="5" type="ORF">ADICYQ_0448</name>
</gene>
<reference evidence="5 6" key="1">
    <citation type="journal article" date="2013" name="Genome Announc.">
        <title>Draft Genome Sequence of Cyclobacterium qasimii Strain M12-11BT, Isolated from Arctic Marine Sediment.</title>
        <authorList>
            <person name="Shivaji S."/>
            <person name="Ara S."/>
            <person name="Singh A."/>
            <person name="Kumar Pinnaka A."/>
        </authorList>
    </citation>
    <scope>NUCLEOTIDE SEQUENCE [LARGE SCALE GENOMIC DNA]</scope>
    <source>
        <strain evidence="5 6">M12-11B</strain>
    </source>
</reference>
<dbReference type="Pfam" id="PF04773">
    <property type="entry name" value="FecR"/>
    <property type="match status" value="1"/>
</dbReference>
<dbReference type="PIRSF" id="PIRSF018266">
    <property type="entry name" value="FecR"/>
    <property type="match status" value="1"/>
</dbReference>
<dbReference type="GO" id="GO:0016989">
    <property type="term" value="F:sigma factor antagonist activity"/>
    <property type="evidence" value="ECO:0007669"/>
    <property type="project" value="TreeGrafter"/>
</dbReference>
<dbReference type="OrthoDB" id="1099916at2"/>
<dbReference type="PANTHER" id="PTHR30273:SF2">
    <property type="entry name" value="PROTEIN FECR"/>
    <property type="match status" value="1"/>
</dbReference>
<name>S7VMD5_9BACT</name>
<evidence type="ECO:0000256" key="2">
    <source>
        <dbReference type="SAM" id="Phobius"/>
    </source>
</evidence>
<evidence type="ECO:0000313" key="5">
    <source>
        <dbReference type="EMBL" id="EPR71370.1"/>
    </source>
</evidence>